<protein>
    <submittedName>
        <fullName evidence="2">Uncharacterized protein</fullName>
    </submittedName>
</protein>
<comment type="caution">
    <text evidence="2">The sequence shown here is derived from an EMBL/GenBank/DDBJ whole genome shotgun (WGS) entry which is preliminary data.</text>
</comment>
<dbReference type="Proteomes" id="UP001152622">
    <property type="component" value="Chromosome 20"/>
</dbReference>
<reference evidence="2" key="1">
    <citation type="journal article" date="2023" name="Science">
        <title>Genome structures resolve the early diversification of teleost fishes.</title>
        <authorList>
            <person name="Parey E."/>
            <person name="Louis A."/>
            <person name="Montfort J."/>
            <person name="Bouchez O."/>
            <person name="Roques C."/>
            <person name="Iampietro C."/>
            <person name="Lluch J."/>
            <person name="Castinel A."/>
            <person name="Donnadieu C."/>
            <person name="Desvignes T."/>
            <person name="Floi Bucao C."/>
            <person name="Jouanno E."/>
            <person name="Wen M."/>
            <person name="Mejri S."/>
            <person name="Dirks R."/>
            <person name="Jansen H."/>
            <person name="Henkel C."/>
            <person name="Chen W.J."/>
            <person name="Zahm M."/>
            <person name="Cabau C."/>
            <person name="Klopp C."/>
            <person name="Thompson A.W."/>
            <person name="Robinson-Rechavi M."/>
            <person name="Braasch I."/>
            <person name="Lecointre G."/>
            <person name="Bobe J."/>
            <person name="Postlethwait J.H."/>
            <person name="Berthelot C."/>
            <person name="Roest Crollius H."/>
            <person name="Guiguen Y."/>
        </authorList>
    </citation>
    <scope>NUCLEOTIDE SEQUENCE</scope>
    <source>
        <strain evidence="2">WJC10195</strain>
    </source>
</reference>
<dbReference type="AlphaFoldDB" id="A0A9Q1EBL6"/>
<evidence type="ECO:0000313" key="2">
    <source>
        <dbReference type="EMBL" id="KAJ8335787.1"/>
    </source>
</evidence>
<organism evidence="2 3">
    <name type="scientific">Synaphobranchus kaupii</name>
    <name type="common">Kaup's arrowtooth eel</name>
    <dbReference type="NCBI Taxonomy" id="118154"/>
    <lineage>
        <taxon>Eukaryota</taxon>
        <taxon>Metazoa</taxon>
        <taxon>Chordata</taxon>
        <taxon>Craniata</taxon>
        <taxon>Vertebrata</taxon>
        <taxon>Euteleostomi</taxon>
        <taxon>Actinopterygii</taxon>
        <taxon>Neopterygii</taxon>
        <taxon>Teleostei</taxon>
        <taxon>Anguilliformes</taxon>
        <taxon>Synaphobranchidae</taxon>
        <taxon>Synaphobranchus</taxon>
    </lineage>
</organism>
<keyword evidence="3" id="KW-1185">Reference proteome</keyword>
<dbReference type="EMBL" id="JAINUF010000020">
    <property type="protein sequence ID" value="KAJ8335787.1"/>
    <property type="molecule type" value="Genomic_DNA"/>
</dbReference>
<sequence>MCVEGAGPNGLKGALTSRLAARFLQALVLAPLCFAGCHFGWRRENVQPSVLPAGGPGNSSGAGSGDIQISSARETQLASGHYVTALRNAGMLFCKQSGHVRGPTCPHSGPPSADRKKGDSGRFCNRLEF</sequence>
<evidence type="ECO:0000256" key="1">
    <source>
        <dbReference type="SAM" id="MobiDB-lite"/>
    </source>
</evidence>
<accession>A0A9Q1EBL6</accession>
<evidence type="ECO:0000313" key="3">
    <source>
        <dbReference type="Proteomes" id="UP001152622"/>
    </source>
</evidence>
<feature type="region of interest" description="Disordered" evidence="1">
    <location>
        <begin position="100"/>
        <end position="120"/>
    </location>
</feature>
<name>A0A9Q1EBL6_SYNKA</name>
<proteinExistence type="predicted"/>
<gene>
    <name evidence="2" type="ORF">SKAU_G00391290</name>
</gene>